<dbReference type="GO" id="GO:0000287">
    <property type="term" value="F:magnesium ion binding"/>
    <property type="evidence" value="ECO:0007669"/>
    <property type="project" value="UniProtKB-UniRule"/>
</dbReference>
<keyword evidence="5 12" id="KW-0547">Nucleotide-binding</keyword>
<dbReference type="PANTHER" id="PTHR10210">
    <property type="entry name" value="RIBOSE-PHOSPHATE DIPHOSPHOKINASE FAMILY MEMBER"/>
    <property type="match status" value="1"/>
</dbReference>
<evidence type="ECO:0000256" key="11">
    <source>
        <dbReference type="ARBA" id="ARBA00061444"/>
    </source>
</evidence>
<accession>A0A532V627</accession>
<organism evidence="14 15">
    <name type="scientific">candidate division TA06 bacterium B3_TA06</name>
    <dbReference type="NCBI Taxonomy" id="2012487"/>
    <lineage>
        <taxon>Bacteria</taxon>
        <taxon>Bacteria division TA06</taxon>
    </lineage>
</organism>
<name>A0A532V627_UNCT6</name>
<evidence type="ECO:0000256" key="9">
    <source>
        <dbReference type="ARBA" id="ARBA00049535"/>
    </source>
</evidence>
<evidence type="ECO:0000256" key="10">
    <source>
        <dbReference type="ARBA" id="ARBA00054914"/>
    </source>
</evidence>
<dbReference type="Pfam" id="PF14572">
    <property type="entry name" value="Pribosyl_synth"/>
    <property type="match status" value="1"/>
</dbReference>
<proteinExistence type="inferred from homology"/>
<reference evidence="14 15" key="1">
    <citation type="submission" date="2017-06" db="EMBL/GenBank/DDBJ databases">
        <title>Novel microbial phyla capable of carbon fixation and sulfur reduction in deep-sea sediments.</title>
        <authorList>
            <person name="Huang J."/>
            <person name="Baker B."/>
            <person name="Wang Y."/>
        </authorList>
    </citation>
    <scope>NUCLEOTIDE SEQUENCE [LARGE SCALE GENOMIC DNA]</scope>
    <source>
        <strain evidence="14">B3_TA06</strain>
    </source>
</reference>
<keyword evidence="6 12" id="KW-0418">Kinase</keyword>
<dbReference type="Proteomes" id="UP000317778">
    <property type="component" value="Unassembled WGS sequence"/>
</dbReference>
<dbReference type="PANTHER" id="PTHR10210:SF32">
    <property type="entry name" value="RIBOSE-PHOSPHATE PYROPHOSPHOKINASE 2"/>
    <property type="match status" value="1"/>
</dbReference>
<comment type="caution">
    <text evidence="14">The sequence shown here is derived from an EMBL/GenBank/DDBJ whole genome shotgun (WGS) entry which is preliminary data.</text>
</comment>
<feature type="active site" evidence="12">
    <location>
        <position position="189"/>
    </location>
</feature>
<dbReference type="GO" id="GO:0006015">
    <property type="term" value="P:5-phosphoribose 1-diphosphate biosynthetic process"/>
    <property type="evidence" value="ECO:0007669"/>
    <property type="project" value="UniProtKB-UniRule"/>
</dbReference>
<keyword evidence="4 12" id="KW-0545">Nucleotide biosynthesis</keyword>
<evidence type="ECO:0000256" key="2">
    <source>
        <dbReference type="ARBA" id="ARBA00022679"/>
    </source>
</evidence>
<dbReference type="InterPro" id="IPR029057">
    <property type="entry name" value="PRTase-like"/>
</dbReference>
<keyword evidence="7 12" id="KW-0067">ATP-binding</keyword>
<dbReference type="InterPro" id="IPR005946">
    <property type="entry name" value="Rib-P_diPkinase"/>
</dbReference>
<evidence type="ECO:0000313" key="14">
    <source>
        <dbReference type="EMBL" id="TKJ42649.1"/>
    </source>
</evidence>
<comment type="catalytic activity">
    <reaction evidence="9 12">
        <text>D-ribose 5-phosphate + ATP = 5-phospho-alpha-D-ribose 1-diphosphate + AMP + H(+)</text>
        <dbReference type="Rhea" id="RHEA:15609"/>
        <dbReference type="ChEBI" id="CHEBI:15378"/>
        <dbReference type="ChEBI" id="CHEBI:30616"/>
        <dbReference type="ChEBI" id="CHEBI:58017"/>
        <dbReference type="ChEBI" id="CHEBI:78346"/>
        <dbReference type="ChEBI" id="CHEBI:456215"/>
        <dbReference type="EC" id="2.7.6.1"/>
    </reaction>
</comment>
<dbReference type="Gene3D" id="3.40.50.2020">
    <property type="match status" value="2"/>
</dbReference>
<dbReference type="HAMAP" id="MF_00583_B">
    <property type="entry name" value="RibP_PPkinase_B"/>
    <property type="match status" value="1"/>
</dbReference>
<feature type="binding site" evidence="12">
    <location>
        <position position="126"/>
    </location>
    <ligand>
        <name>Mg(2+)</name>
        <dbReference type="ChEBI" id="CHEBI:18420"/>
    </ligand>
</feature>
<dbReference type="InterPro" id="IPR029099">
    <property type="entry name" value="Pribosyltran_N"/>
</dbReference>
<dbReference type="GO" id="GO:0009156">
    <property type="term" value="P:ribonucleoside monophosphate biosynthetic process"/>
    <property type="evidence" value="ECO:0007669"/>
    <property type="project" value="InterPro"/>
</dbReference>
<feature type="binding site" evidence="12">
    <location>
        <position position="165"/>
    </location>
    <ligand>
        <name>Mg(2+)</name>
        <dbReference type="ChEBI" id="CHEBI:18420"/>
    </ligand>
</feature>
<dbReference type="PROSITE" id="PS00114">
    <property type="entry name" value="PRPP_SYNTHASE"/>
    <property type="match status" value="1"/>
</dbReference>
<keyword evidence="2 12" id="KW-0808">Transferase</keyword>
<evidence type="ECO:0000256" key="7">
    <source>
        <dbReference type="ARBA" id="ARBA00022840"/>
    </source>
</evidence>
<dbReference type="InterPro" id="IPR037515">
    <property type="entry name" value="Rib-P_diPkinase_bac"/>
</dbReference>
<dbReference type="UniPathway" id="UPA00087">
    <property type="reaction ID" value="UER00172"/>
</dbReference>
<dbReference type="GO" id="GO:0005737">
    <property type="term" value="C:cytoplasm"/>
    <property type="evidence" value="ECO:0007669"/>
    <property type="project" value="UniProtKB-SubCell"/>
</dbReference>
<evidence type="ECO:0000259" key="13">
    <source>
        <dbReference type="Pfam" id="PF13793"/>
    </source>
</evidence>
<feature type="binding site" evidence="12">
    <location>
        <position position="215"/>
    </location>
    <ligand>
        <name>D-ribose 5-phosphate</name>
        <dbReference type="ChEBI" id="CHEBI:78346"/>
    </ligand>
</feature>
<dbReference type="FunFam" id="3.40.50.2020:FF:000001">
    <property type="entry name" value="Ribose-phosphate pyrophosphokinase"/>
    <property type="match status" value="1"/>
</dbReference>
<sequence>MKVFCGNSVPGLAKAICEKLGVPFGKITVDRFSDGEIRVKIEENVRGVDVFMIQSTQAPAENLMELLLMLDAAKRASAARITAVIPYYGYARQDKKDEPRVPISAKLVADLLTQAGANRVLALDLHAEQIQGFFSIPVDHLYASPVFAEFYAKRDLSDYVVVSPDAGGARRARGYAKRMGGLPMAIVDKRREKKDRPEALNLVGDVEDKTCLLLDDVVTTGTTLIEATELLLKHGARGVRAAISHGVFAGEAIAKLTASPMEEIVVTDSLPVHDRLKGKKFQVLSVAKLLAEAMRRIHNGESVSSLFI</sequence>
<keyword evidence="12" id="KW-0963">Cytoplasm</keyword>
<dbReference type="GO" id="GO:0004749">
    <property type="term" value="F:ribose phosphate diphosphokinase activity"/>
    <property type="evidence" value="ECO:0007669"/>
    <property type="project" value="UniProtKB-UniRule"/>
</dbReference>
<dbReference type="AlphaFoldDB" id="A0A532V627"/>
<dbReference type="SMART" id="SM01400">
    <property type="entry name" value="Pribosyltran_N"/>
    <property type="match status" value="1"/>
</dbReference>
<comment type="subunit">
    <text evidence="12">Homohexamer.</text>
</comment>
<evidence type="ECO:0000256" key="4">
    <source>
        <dbReference type="ARBA" id="ARBA00022727"/>
    </source>
</evidence>
<dbReference type="CDD" id="cd06223">
    <property type="entry name" value="PRTases_typeI"/>
    <property type="match status" value="1"/>
</dbReference>
<evidence type="ECO:0000256" key="3">
    <source>
        <dbReference type="ARBA" id="ARBA00022723"/>
    </source>
</evidence>
<evidence type="ECO:0000313" key="15">
    <source>
        <dbReference type="Proteomes" id="UP000317778"/>
    </source>
</evidence>
<dbReference type="EMBL" id="NJBO01000010">
    <property type="protein sequence ID" value="TKJ42649.1"/>
    <property type="molecule type" value="Genomic_DNA"/>
</dbReference>
<comment type="cofactor">
    <cofactor evidence="12">
        <name>Mg(2+)</name>
        <dbReference type="ChEBI" id="CHEBI:18420"/>
    </cofactor>
    <text evidence="12">Binds 2 Mg(2+) ions per subunit.</text>
</comment>
<dbReference type="NCBIfam" id="NF002320">
    <property type="entry name" value="PRK01259.1"/>
    <property type="match status" value="1"/>
</dbReference>
<comment type="pathway">
    <text evidence="1 12">Metabolic intermediate biosynthesis; 5-phospho-alpha-D-ribose 1-diphosphate biosynthesis; 5-phospho-alpha-D-ribose 1-diphosphate from D-ribose 5-phosphate (route I): step 1/1.</text>
</comment>
<keyword evidence="8 12" id="KW-0460">Magnesium</keyword>
<dbReference type="GO" id="GO:0006164">
    <property type="term" value="P:purine nucleotide biosynthetic process"/>
    <property type="evidence" value="ECO:0007669"/>
    <property type="project" value="TreeGrafter"/>
</dbReference>
<dbReference type="SUPFAM" id="SSF53271">
    <property type="entry name" value="PRTase-like"/>
    <property type="match status" value="1"/>
</dbReference>
<comment type="function">
    <text evidence="10 12">Involved in the biosynthesis of the central metabolite phospho-alpha-D-ribosyl-1-pyrophosphate (PRPP) via the transfer of pyrophosphoryl group from ATP to 1-hydroxyl of ribose-5-phosphate (Rib-5-P).</text>
</comment>
<dbReference type="GO" id="GO:0016301">
    <property type="term" value="F:kinase activity"/>
    <property type="evidence" value="ECO:0007669"/>
    <property type="project" value="UniProtKB-KW"/>
</dbReference>
<protein>
    <recommendedName>
        <fullName evidence="12">Ribose-phosphate pyrophosphokinase</fullName>
        <shortName evidence="12">RPPK</shortName>
        <ecNumber evidence="12">2.7.6.1</ecNumber>
    </recommendedName>
    <alternativeName>
        <fullName evidence="12">5-phospho-D-ribosyl alpha-1-diphosphate synthase</fullName>
    </alternativeName>
    <alternativeName>
        <fullName evidence="12">Phosphoribosyl diphosphate synthase</fullName>
    </alternativeName>
    <alternativeName>
        <fullName evidence="12">Phosphoribosyl pyrophosphate synthase</fullName>
        <shortName evidence="12">P-Rib-PP synthase</shortName>
        <shortName evidence="12">PRPP synthase</shortName>
        <shortName evidence="12">PRPPase</shortName>
    </alternativeName>
</protein>
<comment type="similarity">
    <text evidence="11 12">Belongs to the ribose-phosphate pyrophosphokinase family. Class I subfamily.</text>
</comment>
<dbReference type="NCBIfam" id="TIGR01251">
    <property type="entry name" value="ribP_PPkin"/>
    <property type="match status" value="1"/>
</dbReference>
<comment type="caution">
    <text evidence="12">Lacks conserved residue(s) required for the propagation of feature annotation.</text>
</comment>
<gene>
    <name evidence="12" type="primary">prs</name>
    <name evidence="14" type="ORF">CEE36_07045</name>
</gene>
<comment type="subcellular location">
    <subcellularLocation>
        <location evidence="12">Cytoplasm</location>
    </subcellularLocation>
</comment>
<evidence type="ECO:0000256" key="8">
    <source>
        <dbReference type="ARBA" id="ARBA00022842"/>
    </source>
</evidence>
<dbReference type="EC" id="2.7.6.1" evidence="12"/>
<dbReference type="GO" id="GO:0005524">
    <property type="term" value="F:ATP binding"/>
    <property type="evidence" value="ECO:0007669"/>
    <property type="project" value="UniProtKB-KW"/>
</dbReference>
<feature type="binding site" evidence="12">
    <location>
        <begin position="34"/>
        <end position="36"/>
    </location>
    <ligand>
        <name>ATP</name>
        <dbReference type="ChEBI" id="CHEBI:30616"/>
    </ligand>
</feature>
<evidence type="ECO:0000256" key="5">
    <source>
        <dbReference type="ARBA" id="ARBA00022741"/>
    </source>
</evidence>
<evidence type="ECO:0000256" key="12">
    <source>
        <dbReference type="HAMAP-Rule" id="MF_00583"/>
    </source>
</evidence>
<dbReference type="InterPro" id="IPR000836">
    <property type="entry name" value="PRTase_dom"/>
</dbReference>
<feature type="domain" description="Ribose-phosphate pyrophosphokinase N-terminal" evidence="13">
    <location>
        <begin position="1"/>
        <end position="116"/>
    </location>
</feature>
<keyword evidence="3 12" id="KW-0479">Metal-binding</keyword>
<feature type="binding site" evidence="12">
    <location>
        <position position="191"/>
    </location>
    <ligand>
        <name>D-ribose 5-phosphate</name>
        <dbReference type="ChEBI" id="CHEBI:78346"/>
    </ligand>
</feature>
<dbReference type="GO" id="GO:0002189">
    <property type="term" value="C:ribose phosphate diphosphokinase complex"/>
    <property type="evidence" value="ECO:0007669"/>
    <property type="project" value="TreeGrafter"/>
</dbReference>
<dbReference type="InterPro" id="IPR000842">
    <property type="entry name" value="PRib_PP_synth_CS"/>
</dbReference>
<dbReference type="Pfam" id="PF13793">
    <property type="entry name" value="Pribosyltran_N"/>
    <property type="match status" value="1"/>
</dbReference>
<evidence type="ECO:0000256" key="6">
    <source>
        <dbReference type="ARBA" id="ARBA00022777"/>
    </source>
</evidence>
<evidence type="ECO:0000256" key="1">
    <source>
        <dbReference type="ARBA" id="ARBA00004996"/>
    </source>
</evidence>
<feature type="binding site" evidence="12">
    <location>
        <begin position="92"/>
        <end position="93"/>
    </location>
    <ligand>
        <name>ATP</name>
        <dbReference type="ChEBI" id="CHEBI:30616"/>
    </ligand>
</feature>